<dbReference type="AlphaFoldDB" id="A0A2N0VM27"/>
<dbReference type="GO" id="GO:0047355">
    <property type="term" value="F:CDP-glycerol glycerophosphotransferase activity"/>
    <property type="evidence" value="ECO:0007669"/>
    <property type="project" value="InterPro"/>
</dbReference>
<comment type="caution">
    <text evidence="1">The sequence shown here is derived from an EMBL/GenBank/DDBJ whole genome shotgun (WGS) entry which is preliminary data.</text>
</comment>
<name>A0A2N0VM27_9BACT</name>
<dbReference type="Pfam" id="PF04464">
    <property type="entry name" value="Glyphos_transf"/>
    <property type="match status" value="1"/>
</dbReference>
<dbReference type="EMBL" id="PISP01000001">
    <property type="protein sequence ID" value="PKD45240.1"/>
    <property type="molecule type" value="Genomic_DNA"/>
</dbReference>
<dbReference type="InterPro" id="IPR007554">
    <property type="entry name" value="Glycerophosphate_synth"/>
</dbReference>
<evidence type="ECO:0000313" key="2">
    <source>
        <dbReference type="Proteomes" id="UP000233398"/>
    </source>
</evidence>
<organism evidence="1 2">
    <name type="scientific">Rhodohalobacter barkolensis</name>
    <dbReference type="NCBI Taxonomy" id="2053187"/>
    <lineage>
        <taxon>Bacteria</taxon>
        <taxon>Pseudomonadati</taxon>
        <taxon>Balneolota</taxon>
        <taxon>Balneolia</taxon>
        <taxon>Balneolales</taxon>
        <taxon>Balneolaceae</taxon>
        <taxon>Rhodohalobacter</taxon>
    </lineage>
</organism>
<dbReference type="Gene3D" id="3.40.50.12580">
    <property type="match status" value="1"/>
</dbReference>
<dbReference type="Proteomes" id="UP000233398">
    <property type="component" value="Unassembled WGS sequence"/>
</dbReference>
<accession>A0A2N0VM27</accession>
<evidence type="ECO:0008006" key="3">
    <source>
        <dbReference type="Google" id="ProtNLM"/>
    </source>
</evidence>
<protein>
    <recommendedName>
        <fullName evidence="3">CDP-glycerol--glycerophosphate glycerophosphotransferase</fullName>
    </recommendedName>
</protein>
<evidence type="ECO:0000313" key="1">
    <source>
        <dbReference type="EMBL" id="PKD45240.1"/>
    </source>
</evidence>
<gene>
    <name evidence="1" type="ORF">CWD77_07285</name>
</gene>
<proteinExistence type="predicted"/>
<keyword evidence="2" id="KW-1185">Reference proteome</keyword>
<dbReference type="InterPro" id="IPR043148">
    <property type="entry name" value="TagF_C"/>
</dbReference>
<dbReference type="GO" id="GO:0016020">
    <property type="term" value="C:membrane"/>
    <property type="evidence" value="ECO:0007669"/>
    <property type="project" value="InterPro"/>
</dbReference>
<sequence>MNILFYASTFGADLWSFAHYLNEKPNVKTKVLLDDPDLFRKQGIAKLFPVDAILEKKSLKNSFFKSNGFKPDVTIMDNTLPLRAPSPYGFMLWHGFGWKGPNDVQEFKWLHRSIKSTWGSAKVPNKNFRWQCFGPWDFKHRTEISGFHPDNCRILGSASHDILRSPQPKEIMQPFYPFDVVGRKTVLIAPTWHYGEVFAHWGSDKDLFEKLFNRLQDYNANVILRLHDSFRYDSSYVQFLDQLSENHPNVYLKFKDKNPDNLLDMMVSDTLITNYSSIANLYYATGRPTIHIYPVKSEDEEFLWRKRTIIGMRKKTVNSVKYIWKLPPEEHGGLMASNFEMLLEQIDQALTNPECCKEKSKDFLDKYMLGADGKNRDRIWKSIQEVVIS</sequence>
<dbReference type="RefSeq" id="WP_101072813.1">
    <property type="nucleotide sequence ID" value="NZ_PISP01000001.1"/>
</dbReference>
<dbReference type="SUPFAM" id="SSF53756">
    <property type="entry name" value="UDP-Glycosyltransferase/glycogen phosphorylase"/>
    <property type="match status" value="1"/>
</dbReference>
<dbReference type="OrthoDB" id="1522454at2"/>
<reference evidence="1 2" key="1">
    <citation type="submission" date="2017-11" db="EMBL/GenBank/DDBJ databases">
        <title>Rhodohalobacter 15182 sp. nov., isolated from a salt lake.</title>
        <authorList>
            <person name="Han S."/>
        </authorList>
    </citation>
    <scope>NUCLEOTIDE SEQUENCE [LARGE SCALE GENOMIC DNA]</scope>
    <source>
        <strain evidence="1 2">15182</strain>
    </source>
</reference>